<evidence type="ECO:0000259" key="1">
    <source>
        <dbReference type="Pfam" id="PF14355"/>
    </source>
</evidence>
<gene>
    <name evidence="2" type="ORF">SAMN05443665_100468</name>
</gene>
<dbReference type="Proteomes" id="UP000198318">
    <property type="component" value="Unassembled WGS sequence"/>
</dbReference>
<dbReference type="EMBL" id="FZOR01000004">
    <property type="protein sequence ID" value="SNS44307.1"/>
    <property type="molecule type" value="Genomic_DNA"/>
</dbReference>
<accession>A0A239EI56</accession>
<evidence type="ECO:0000313" key="3">
    <source>
        <dbReference type="Proteomes" id="UP000198318"/>
    </source>
</evidence>
<evidence type="ECO:0000313" key="2">
    <source>
        <dbReference type="EMBL" id="SNS44307.1"/>
    </source>
</evidence>
<organism evidence="2 3">
    <name type="scientific">Actinomadura meyerae</name>
    <dbReference type="NCBI Taxonomy" id="240840"/>
    <lineage>
        <taxon>Bacteria</taxon>
        <taxon>Bacillati</taxon>
        <taxon>Actinomycetota</taxon>
        <taxon>Actinomycetes</taxon>
        <taxon>Streptosporangiales</taxon>
        <taxon>Thermomonosporaceae</taxon>
        <taxon>Actinomadura</taxon>
    </lineage>
</organism>
<feature type="domain" description="Abortive infection protein-like C-terminal" evidence="1">
    <location>
        <begin position="203"/>
        <end position="262"/>
    </location>
</feature>
<reference evidence="2 3" key="1">
    <citation type="submission" date="2017-06" db="EMBL/GenBank/DDBJ databases">
        <authorList>
            <person name="Kim H.J."/>
            <person name="Triplett B.A."/>
        </authorList>
    </citation>
    <scope>NUCLEOTIDE SEQUENCE [LARGE SCALE GENOMIC DNA]</scope>
    <source>
        <strain evidence="2 3">DSM 44715</strain>
    </source>
</reference>
<proteinExistence type="predicted"/>
<name>A0A239EI56_9ACTN</name>
<dbReference type="RefSeq" id="WP_089324977.1">
    <property type="nucleotide sequence ID" value="NZ_FZOR01000004.1"/>
</dbReference>
<dbReference type="AlphaFoldDB" id="A0A239EI56"/>
<dbReference type="Pfam" id="PF14355">
    <property type="entry name" value="Abi_C"/>
    <property type="match status" value="1"/>
</dbReference>
<sequence length="274" mass="28917">MSEGRLLSDASIGAIADLARSTPDVERVLGDAGITLEVLPPVRDRGAVIVPNVRQRLVRTLKALDLADRSTVNSVLAAAAKLSEIYQNAPNATPGRLARLRDCLAADGYHVDKAGDPMAAIRSLADTAGRVLADASAIRAELTRLERNLGADPSQDIGAAKRLIESTAKIIIVRTGGTVPRNAKVPDLIDRALTSVDTWSTSKHRNIQEILGSLKQAAIGVNRLRNNAGDGHGGVTAVTGIDDRDSRLAVRVAIAWCAYVLDCFGDLPAHSSAD</sequence>
<protein>
    <submittedName>
        <fullName evidence="2">Abortive infection C-terminus</fullName>
    </submittedName>
</protein>
<keyword evidence="3" id="KW-1185">Reference proteome</keyword>
<dbReference type="OrthoDB" id="5139861at2"/>
<dbReference type="InterPro" id="IPR026001">
    <property type="entry name" value="Abi-like_C"/>
</dbReference>